<keyword evidence="8" id="KW-1207">Sterol metabolism</keyword>
<keyword evidence="9" id="KW-0753">Steroid metabolism</keyword>
<dbReference type="EC" id="5.3.3.1" evidence="11"/>
<evidence type="ECO:0000256" key="6">
    <source>
        <dbReference type="ARBA" id="ARBA00023002"/>
    </source>
</evidence>
<sequence length="541" mass="60101">MKRRTFIKITSATGAGIIASNTFGINLKMKHTEENVENLVIGSGYGGAVAALRLTQAGKKVVMLEMGLDWEKEGGKYKPFSNLITPKNNSTWLKKSTQAPMMNIAHFNKKFTGVLDRMDYENIKVYAGRGVGGGSLVNGGMAVQPKKSYFKEIFPNLNVDEFWDNYFPLAKKELQVNEIPEDYYAQTPYYKFARVGESEAHKAGFETVRVPNVYSFDYMKKEEADEVPKSALAKEVIYGNNHGKQSLEKTYIKKAIQTGLLHINDLHRVNYFQETENGYAVFVDVIDTEGLVVAKKTISCKNLFLNAGSIGTTKLLLTSRYKGKMNNFDASLGSDWGNNGNIMTGRNMVNTLFNRVENEATNTNHTTGTGSKQSTIPVSGIDNWEDKEHSFFAEISPLPMGVEVYTALYLVINKVPTPGTISYDPSVNDIQINWEKKNYKHTVENAKYFIKKMNKANGGTPAGLLWKGAYGPDICYHPLGGAVLGKTTDLYGRVKGYKNLYITDGALVPASIGVNPFLTITAIAEYCMKEIIKNDYSVSTK</sequence>
<dbReference type="EC" id="1.1.3.6" evidence="13"/>
<dbReference type="GO" id="GO:0004769">
    <property type="term" value="F:steroid Delta-isomerase activity"/>
    <property type="evidence" value="ECO:0007669"/>
    <property type="project" value="UniProtKB-EC"/>
</dbReference>
<evidence type="ECO:0000256" key="7">
    <source>
        <dbReference type="ARBA" id="ARBA00023098"/>
    </source>
</evidence>
<feature type="domain" description="Glucose-methanol-choline oxidoreductase C-terminal" evidence="17">
    <location>
        <begin position="475"/>
        <end position="524"/>
    </location>
</feature>
<dbReference type="RefSeq" id="WP_248429172.1">
    <property type="nucleotide sequence ID" value="NZ_JALNUB010000012.1"/>
</dbReference>
<evidence type="ECO:0000259" key="17">
    <source>
        <dbReference type="Pfam" id="PF05199"/>
    </source>
</evidence>
<comment type="pathway">
    <text evidence="12">Steroid metabolism; cholesterol degradation.</text>
</comment>
<evidence type="ECO:0000256" key="14">
    <source>
        <dbReference type="ARBA" id="ARBA00049744"/>
    </source>
</evidence>
<keyword evidence="5" id="KW-0274">FAD</keyword>
<evidence type="ECO:0000256" key="13">
    <source>
        <dbReference type="ARBA" id="ARBA00049723"/>
    </source>
</evidence>
<dbReference type="EMBL" id="JALNUB010000012">
    <property type="protein sequence ID" value="MCK8143145.1"/>
    <property type="molecule type" value="Genomic_DNA"/>
</dbReference>
<feature type="domain" description="Glucose-methanol-choline oxidoreductase N-terminal" evidence="16">
    <location>
        <begin position="111"/>
        <end position="320"/>
    </location>
</feature>
<dbReference type="Pfam" id="PF00732">
    <property type="entry name" value="GMC_oxred_N"/>
    <property type="match status" value="1"/>
</dbReference>
<evidence type="ECO:0000259" key="16">
    <source>
        <dbReference type="Pfam" id="PF00732"/>
    </source>
</evidence>
<reference evidence="18" key="1">
    <citation type="submission" date="2022-04" db="EMBL/GenBank/DDBJ databases">
        <title>Flavobacterium pygoscelis sp. nov. isolated from Chinstrap chick (Pygoscelis antarcticus).</title>
        <authorList>
            <person name="Irgang R."/>
            <person name="Poblete-Morales M."/>
            <person name="Avendano-Herrera R."/>
        </authorList>
    </citation>
    <scope>NUCLEOTIDE SEQUENCE</scope>
    <source>
        <strain evidence="18">I-SCBP12n</strain>
    </source>
</reference>
<keyword evidence="3" id="KW-0153">Cholesterol metabolism</keyword>
<comment type="caution">
    <text evidence="18">The sequence shown here is derived from an EMBL/GenBank/DDBJ whole genome shotgun (WGS) entry which is preliminary data.</text>
</comment>
<keyword evidence="6" id="KW-0560">Oxidoreductase</keyword>
<evidence type="ECO:0000256" key="10">
    <source>
        <dbReference type="ARBA" id="ARBA00023235"/>
    </source>
</evidence>
<keyword evidence="19" id="KW-1185">Reference proteome</keyword>
<protein>
    <recommendedName>
        <fullName evidence="14">Cholesterol oxidase</fullName>
        <ecNumber evidence="13">1.1.3.6</ecNumber>
        <ecNumber evidence="11">5.3.3.1</ecNumber>
    </recommendedName>
    <alternativeName>
        <fullName evidence="15">Cholesterol isomerase</fullName>
    </alternativeName>
</protein>
<dbReference type="Pfam" id="PF05199">
    <property type="entry name" value="GMC_oxred_C"/>
    <property type="match status" value="1"/>
</dbReference>
<evidence type="ECO:0000256" key="15">
    <source>
        <dbReference type="ARBA" id="ARBA00049778"/>
    </source>
</evidence>
<dbReference type="InterPro" id="IPR000172">
    <property type="entry name" value="GMC_OxRdtase_N"/>
</dbReference>
<keyword evidence="7" id="KW-0443">Lipid metabolism</keyword>
<keyword evidence="10" id="KW-0413">Isomerase</keyword>
<evidence type="ECO:0000256" key="9">
    <source>
        <dbReference type="ARBA" id="ARBA00023221"/>
    </source>
</evidence>
<dbReference type="GO" id="GO:0050660">
    <property type="term" value="F:flavin adenine dinucleotide binding"/>
    <property type="evidence" value="ECO:0007669"/>
    <property type="project" value="InterPro"/>
</dbReference>
<dbReference type="GO" id="GO:0008203">
    <property type="term" value="P:cholesterol metabolic process"/>
    <property type="evidence" value="ECO:0007669"/>
    <property type="project" value="UniProtKB-KW"/>
</dbReference>
<evidence type="ECO:0000313" key="18">
    <source>
        <dbReference type="EMBL" id="MCK8143145.1"/>
    </source>
</evidence>
<dbReference type="SUPFAM" id="SSF54373">
    <property type="entry name" value="FAD-linked reductases, C-terminal domain"/>
    <property type="match status" value="1"/>
</dbReference>
<dbReference type="InterPro" id="IPR052542">
    <property type="entry name" value="Cholesterol_Oxidase"/>
</dbReference>
<evidence type="ECO:0000256" key="4">
    <source>
        <dbReference type="ARBA" id="ARBA00022630"/>
    </source>
</evidence>
<name>A0A9X1XSS5_9FLAO</name>
<dbReference type="Pfam" id="PF22500">
    <property type="entry name" value="GMC_oxred_C_1st"/>
    <property type="match status" value="1"/>
</dbReference>
<evidence type="ECO:0000256" key="1">
    <source>
        <dbReference type="ARBA" id="ARBA00001974"/>
    </source>
</evidence>
<dbReference type="Gene3D" id="3.50.50.60">
    <property type="entry name" value="FAD/NAD(P)-binding domain"/>
    <property type="match status" value="1"/>
</dbReference>
<evidence type="ECO:0000313" key="19">
    <source>
        <dbReference type="Proteomes" id="UP001139260"/>
    </source>
</evidence>
<accession>A0A9X1XSS5</accession>
<dbReference type="InterPro" id="IPR007867">
    <property type="entry name" value="GMC_OxRtase_C"/>
</dbReference>
<dbReference type="Gene3D" id="3.30.410.10">
    <property type="entry name" value="Cholesterol Oxidase, domain 2"/>
    <property type="match status" value="1"/>
</dbReference>
<dbReference type="SUPFAM" id="SSF51905">
    <property type="entry name" value="FAD/NAD(P)-binding domain"/>
    <property type="match status" value="1"/>
</dbReference>
<evidence type="ECO:0000256" key="3">
    <source>
        <dbReference type="ARBA" id="ARBA00022548"/>
    </source>
</evidence>
<evidence type="ECO:0000256" key="11">
    <source>
        <dbReference type="ARBA" id="ARBA00038856"/>
    </source>
</evidence>
<evidence type="ECO:0000256" key="8">
    <source>
        <dbReference type="ARBA" id="ARBA00023166"/>
    </source>
</evidence>
<evidence type="ECO:0000256" key="12">
    <source>
        <dbReference type="ARBA" id="ARBA00049645"/>
    </source>
</evidence>
<proteinExistence type="inferred from homology"/>
<dbReference type="PANTHER" id="PTHR47470">
    <property type="entry name" value="CHOLESTEROL OXIDASE"/>
    <property type="match status" value="1"/>
</dbReference>
<dbReference type="GO" id="GO:0016995">
    <property type="term" value="F:cholesterol oxidase activity"/>
    <property type="evidence" value="ECO:0007669"/>
    <property type="project" value="UniProtKB-EC"/>
</dbReference>
<gene>
    <name evidence="18" type="ORF">MW871_14740</name>
</gene>
<dbReference type="Proteomes" id="UP001139260">
    <property type="component" value="Unassembled WGS sequence"/>
</dbReference>
<dbReference type="PANTHER" id="PTHR47470:SF1">
    <property type="entry name" value="FAD-DEPENDENT OXIDOREDUCTASE 2 FAD BINDING DOMAIN-CONTAINING PROTEIN"/>
    <property type="match status" value="1"/>
</dbReference>
<dbReference type="InterPro" id="IPR036188">
    <property type="entry name" value="FAD/NAD-bd_sf"/>
</dbReference>
<keyword evidence="4" id="KW-0285">Flavoprotein</keyword>
<comment type="similarity">
    <text evidence="2">Belongs to the GMC oxidoreductase family.</text>
</comment>
<evidence type="ECO:0000256" key="5">
    <source>
        <dbReference type="ARBA" id="ARBA00022827"/>
    </source>
</evidence>
<organism evidence="18 19">
    <name type="scientific">Flavobacterium pygoscelis</name>
    <dbReference type="NCBI Taxonomy" id="2893176"/>
    <lineage>
        <taxon>Bacteria</taxon>
        <taxon>Pseudomonadati</taxon>
        <taxon>Bacteroidota</taxon>
        <taxon>Flavobacteriia</taxon>
        <taxon>Flavobacteriales</taxon>
        <taxon>Flavobacteriaceae</taxon>
        <taxon>Flavobacterium</taxon>
    </lineage>
</organism>
<comment type="cofactor">
    <cofactor evidence="1">
        <name>FAD</name>
        <dbReference type="ChEBI" id="CHEBI:57692"/>
    </cofactor>
</comment>
<dbReference type="AlphaFoldDB" id="A0A9X1XSS5"/>
<evidence type="ECO:0000256" key="2">
    <source>
        <dbReference type="ARBA" id="ARBA00010790"/>
    </source>
</evidence>